<keyword evidence="2" id="KW-1185">Reference proteome</keyword>
<evidence type="ECO:0000313" key="2">
    <source>
        <dbReference type="Proteomes" id="UP000652761"/>
    </source>
</evidence>
<dbReference type="Proteomes" id="UP000652761">
    <property type="component" value="Unassembled WGS sequence"/>
</dbReference>
<protein>
    <submittedName>
        <fullName evidence="1">Uncharacterized protein</fullName>
    </submittedName>
</protein>
<comment type="caution">
    <text evidence="1">The sequence shown here is derived from an EMBL/GenBank/DDBJ whole genome shotgun (WGS) entry which is preliminary data.</text>
</comment>
<name>A0A843VD12_COLES</name>
<accession>A0A843VD12</accession>
<organism evidence="1 2">
    <name type="scientific">Colocasia esculenta</name>
    <name type="common">Wild taro</name>
    <name type="synonym">Arum esculentum</name>
    <dbReference type="NCBI Taxonomy" id="4460"/>
    <lineage>
        <taxon>Eukaryota</taxon>
        <taxon>Viridiplantae</taxon>
        <taxon>Streptophyta</taxon>
        <taxon>Embryophyta</taxon>
        <taxon>Tracheophyta</taxon>
        <taxon>Spermatophyta</taxon>
        <taxon>Magnoliopsida</taxon>
        <taxon>Liliopsida</taxon>
        <taxon>Araceae</taxon>
        <taxon>Aroideae</taxon>
        <taxon>Colocasieae</taxon>
        <taxon>Colocasia</taxon>
    </lineage>
</organism>
<dbReference type="EMBL" id="NMUH01001330">
    <property type="protein sequence ID" value="MQL91354.1"/>
    <property type="molecule type" value="Genomic_DNA"/>
</dbReference>
<dbReference type="AlphaFoldDB" id="A0A843VD12"/>
<evidence type="ECO:0000313" key="1">
    <source>
        <dbReference type="EMBL" id="MQL91354.1"/>
    </source>
</evidence>
<proteinExistence type="predicted"/>
<reference evidence="1" key="1">
    <citation type="submission" date="2017-07" db="EMBL/GenBank/DDBJ databases">
        <title>Taro Niue Genome Assembly and Annotation.</title>
        <authorList>
            <person name="Atibalentja N."/>
            <person name="Keating K."/>
            <person name="Fields C.J."/>
        </authorList>
    </citation>
    <scope>NUCLEOTIDE SEQUENCE</scope>
    <source>
        <strain evidence="1">Niue_2</strain>
        <tissue evidence="1">Leaf</tissue>
    </source>
</reference>
<sequence length="75" mass="8544">MVTYEIVMVSMSLQALRNRYGNLQNRYGEQVVASSKEIVTRYGEQVVASSKEIVTMTYRIIVTGKSLRALKKSLR</sequence>
<gene>
    <name evidence="1" type="ORF">Taro_023965</name>
</gene>